<dbReference type="Gene3D" id="3.60.10.10">
    <property type="entry name" value="Endonuclease/exonuclease/phosphatase"/>
    <property type="match status" value="1"/>
</dbReference>
<dbReference type="AlphaFoldDB" id="A7S570"/>
<keyword evidence="16" id="KW-1185">Reference proteome</keyword>
<keyword evidence="8" id="KW-0378">Hydrolase</keyword>
<organism evidence="15 16">
    <name type="scientific">Nematostella vectensis</name>
    <name type="common">Starlet sea anemone</name>
    <dbReference type="NCBI Taxonomy" id="45351"/>
    <lineage>
        <taxon>Eukaryota</taxon>
        <taxon>Metazoa</taxon>
        <taxon>Cnidaria</taxon>
        <taxon>Anthozoa</taxon>
        <taxon>Hexacorallia</taxon>
        <taxon>Actiniaria</taxon>
        <taxon>Edwardsiidae</taxon>
        <taxon>Nematostella</taxon>
    </lineage>
</organism>
<keyword evidence="7" id="KW-0479">Metal-binding</keyword>
<evidence type="ECO:0000256" key="4">
    <source>
        <dbReference type="ARBA" id="ARBA00006335"/>
    </source>
</evidence>
<reference evidence="15 16" key="1">
    <citation type="journal article" date="2007" name="Science">
        <title>Sea anemone genome reveals ancestral eumetazoan gene repertoire and genomic organization.</title>
        <authorList>
            <person name="Putnam N.H."/>
            <person name="Srivastava M."/>
            <person name="Hellsten U."/>
            <person name="Dirks B."/>
            <person name="Chapman J."/>
            <person name="Salamov A."/>
            <person name="Terry A."/>
            <person name="Shapiro H."/>
            <person name="Lindquist E."/>
            <person name="Kapitonov V.V."/>
            <person name="Jurka J."/>
            <person name="Genikhovich G."/>
            <person name="Grigoriev I.V."/>
            <person name="Lucas S.M."/>
            <person name="Steele R.E."/>
            <person name="Finnerty J.R."/>
            <person name="Technau U."/>
            <person name="Martindale M.Q."/>
            <person name="Rokhsar D.S."/>
        </authorList>
    </citation>
    <scope>NUCLEOTIDE SEQUENCE [LARGE SCALE GENOMIC DNA]</scope>
    <source>
        <strain evidence="16">CH2 X CH6</strain>
    </source>
</reference>
<sequence length="163" mass="18977">MADKTSEIGTKQKLRVLSLNCWGIPFISKQVKERFGHIAKELASGKYDIVSLQEVWSKADYDVLRSNVSKTLPHSMYFYSGVCVFSRYPIIESFTYRYTLNGYMYKIAHGDWFGGKSSGYCVIDHPLRPIHFFTTHLHAEYNRKNDEYLAHRVTQAYQLAQFI</sequence>
<comment type="subcellular location">
    <subcellularLocation>
        <location evidence="1">Membrane</location>
        <topology evidence="1">Multi-pass membrane protein</topology>
    </subcellularLocation>
</comment>
<dbReference type="EMBL" id="DS469581">
    <property type="protein sequence ID" value="EDO41192.1"/>
    <property type="molecule type" value="Genomic_DNA"/>
</dbReference>
<evidence type="ECO:0000256" key="7">
    <source>
        <dbReference type="ARBA" id="ARBA00022723"/>
    </source>
</evidence>
<dbReference type="GO" id="GO:0016020">
    <property type="term" value="C:membrane"/>
    <property type="evidence" value="ECO:0007669"/>
    <property type="project" value="UniProtKB-SubCell"/>
</dbReference>
<proteinExistence type="inferred from homology"/>
<keyword evidence="10" id="KW-0746">Sphingolipid metabolism</keyword>
<evidence type="ECO:0000256" key="13">
    <source>
        <dbReference type="ARBA" id="ARBA00023136"/>
    </source>
</evidence>
<dbReference type="GO" id="GO:0046872">
    <property type="term" value="F:metal ion binding"/>
    <property type="evidence" value="ECO:0007669"/>
    <property type="project" value="UniProtKB-KW"/>
</dbReference>
<dbReference type="GO" id="GO:0004767">
    <property type="term" value="F:sphingomyelin phosphodiesterase activity"/>
    <property type="evidence" value="ECO:0007669"/>
    <property type="project" value="UniProtKB-EC"/>
</dbReference>
<comment type="similarity">
    <text evidence="4">Belongs to the neutral sphingomyelinase family.</text>
</comment>
<evidence type="ECO:0000256" key="3">
    <source>
        <dbReference type="ARBA" id="ARBA00004991"/>
    </source>
</evidence>
<dbReference type="OMA" id="HAYEEHR"/>
<evidence type="ECO:0000256" key="1">
    <source>
        <dbReference type="ARBA" id="ARBA00004141"/>
    </source>
</evidence>
<dbReference type="InterPro" id="IPR038772">
    <property type="entry name" value="Sph/SMPD2-like"/>
</dbReference>
<dbReference type="PhylomeDB" id="A7S570"/>
<comment type="pathway">
    <text evidence="3">Sphingolipid metabolism.</text>
</comment>
<evidence type="ECO:0000259" key="14">
    <source>
        <dbReference type="Pfam" id="PF03372"/>
    </source>
</evidence>
<dbReference type="STRING" id="45351.A7S570"/>
<comment type="pathway">
    <text evidence="2">Lipid metabolism; sphingolipid metabolism.</text>
</comment>
<evidence type="ECO:0000313" key="15">
    <source>
        <dbReference type="EMBL" id="EDO41192.1"/>
    </source>
</evidence>
<dbReference type="Pfam" id="PF03372">
    <property type="entry name" value="Exo_endo_phos"/>
    <property type="match status" value="1"/>
</dbReference>
<keyword evidence="12" id="KW-0443">Lipid metabolism</keyword>
<dbReference type="eggNOG" id="KOG3873">
    <property type="taxonomic scope" value="Eukaryota"/>
</dbReference>
<evidence type="ECO:0000256" key="5">
    <source>
        <dbReference type="ARBA" id="ARBA00012369"/>
    </source>
</evidence>
<dbReference type="InParanoid" id="A7S570"/>
<dbReference type="Proteomes" id="UP000001593">
    <property type="component" value="Unassembled WGS sequence"/>
</dbReference>
<dbReference type="EC" id="3.1.4.12" evidence="5"/>
<dbReference type="HOGENOM" id="CLU_034001_3_0_1"/>
<evidence type="ECO:0000256" key="2">
    <source>
        <dbReference type="ARBA" id="ARBA00004760"/>
    </source>
</evidence>
<keyword evidence="13" id="KW-0472">Membrane</keyword>
<dbReference type="InterPro" id="IPR005135">
    <property type="entry name" value="Endo/exonuclease/phosphatase"/>
</dbReference>
<keyword evidence="9" id="KW-0460">Magnesium</keyword>
<feature type="non-terminal residue" evidence="15">
    <location>
        <position position="1"/>
    </location>
</feature>
<dbReference type="PANTHER" id="PTHR16320:SF24">
    <property type="entry name" value="PHOSPHODIESTERASE, PUTATIVE-RELATED"/>
    <property type="match status" value="1"/>
</dbReference>
<accession>A7S570</accession>
<keyword evidence="6" id="KW-0812">Transmembrane</keyword>
<feature type="domain" description="Endonuclease/exonuclease/phosphatase" evidence="14">
    <location>
        <begin position="17"/>
        <end position="154"/>
    </location>
</feature>
<dbReference type="InterPro" id="IPR036691">
    <property type="entry name" value="Endo/exonu/phosph_ase_sf"/>
</dbReference>
<keyword evidence="11" id="KW-1133">Transmembrane helix</keyword>
<evidence type="ECO:0000256" key="8">
    <source>
        <dbReference type="ARBA" id="ARBA00022801"/>
    </source>
</evidence>
<dbReference type="GO" id="GO:0006665">
    <property type="term" value="P:sphingolipid metabolic process"/>
    <property type="evidence" value="ECO:0007669"/>
    <property type="project" value="UniProtKB-KW"/>
</dbReference>
<evidence type="ECO:0000256" key="11">
    <source>
        <dbReference type="ARBA" id="ARBA00022989"/>
    </source>
</evidence>
<name>A7S570_NEMVE</name>
<protein>
    <recommendedName>
        <fullName evidence="5">sphingomyelin phosphodiesterase</fullName>
        <ecNumber evidence="5">3.1.4.12</ecNumber>
    </recommendedName>
</protein>
<gene>
    <name evidence="15" type="ORF">NEMVEDRAFT_v1g105071</name>
</gene>
<evidence type="ECO:0000313" key="16">
    <source>
        <dbReference type="Proteomes" id="UP000001593"/>
    </source>
</evidence>
<evidence type="ECO:0000256" key="12">
    <source>
        <dbReference type="ARBA" id="ARBA00023098"/>
    </source>
</evidence>
<evidence type="ECO:0000256" key="9">
    <source>
        <dbReference type="ARBA" id="ARBA00022842"/>
    </source>
</evidence>
<evidence type="ECO:0000256" key="10">
    <source>
        <dbReference type="ARBA" id="ARBA00022919"/>
    </source>
</evidence>
<dbReference type="SUPFAM" id="SSF56219">
    <property type="entry name" value="DNase I-like"/>
    <property type="match status" value="1"/>
</dbReference>
<evidence type="ECO:0000256" key="6">
    <source>
        <dbReference type="ARBA" id="ARBA00022692"/>
    </source>
</evidence>
<dbReference type="PANTHER" id="PTHR16320">
    <property type="entry name" value="SPHINGOMYELINASE FAMILY MEMBER"/>
    <property type="match status" value="1"/>
</dbReference>